<protein>
    <submittedName>
        <fullName evidence="1">Uncharacterized protein</fullName>
    </submittedName>
</protein>
<proteinExistence type="predicted"/>
<keyword evidence="2" id="KW-1185">Reference proteome</keyword>
<organism evidence="1 2">
    <name type="scientific">Flagellimonas halotolerans</name>
    <dbReference type="NCBI Taxonomy" id="3112164"/>
    <lineage>
        <taxon>Bacteria</taxon>
        <taxon>Pseudomonadati</taxon>
        <taxon>Bacteroidota</taxon>
        <taxon>Flavobacteriia</taxon>
        <taxon>Flavobacteriales</taxon>
        <taxon>Flavobacteriaceae</taxon>
        <taxon>Flagellimonas</taxon>
    </lineage>
</organism>
<dbReference type="EMBL" id="JAYMGW010000002">
    <property type="protein sequence ID" value="MEC4264432.1"/>
    <property type="molecule type" value="Genomic_DNA"/>
</dbReference>
<name>A0ABU6IN81_9FLAO</name>
<gene>
    <name evidence="1" type="ORF">VOP03_03660</name>
</gene>
<accession>A0ABU6IN81</accession>
<reference evidence="1 2" key="1">
    <citation type="submission" date="2024-01" db="EMBL/GenBank/DDBJ databases">
        <title>The strains designed SYSU M86414 and SYSU M84420 isolated from the marine sediment in San Sha City (Hainan Province, China).</title>
        <authorList>
            <person name="Guo D."/>
        </authorList>
    </citation>
    <scope>NUCLEOTIDE SEQUENCE [LARGE SCALE GENOMIC DNA]</scope>
    <source>
        <strain evidence="1 2">SYSU M84420</strain>
    </source>
</reference>
<sequence>MTKILWGLLFWMILSFIEKITKNKVYQREILLGYSVIGLLPLQTDFRQVQVQEQITSAKFQTFDKFKNKGQRTKKKEKRAKTQVQSSELQSYWVVELLRTATANWHRASDKFKYQVQVSSSSSSSNAERR</sequence>
<evidence type="ECO:0000313" key="2">
    <source>
        <dbReference type="Proteomes" id="UP001355298"/>
    </source>
</evidence>
<evidence type="ECO:0000313" key="1">
    <source>
        <dbReference type="EMBL" id="MEC4264432.1"/>
    </source>
</evidence>
<dbReference type="Proteomes" id="UP001355298">
    <property type="component" value="Unassembled WGS sequence"/>
</dbReference>
<comment type="caution">
    <text evidence="1">The sequence shown here is derived from an EMBL/GenBank/DDBJ whole genome shotgun (WGS) entry which is preliminary data.</text>
</comment>
<dbReference type="RefSeq" id="WP_326407819.1">
    <property type="nucleotide sequence ID" value="NZ_JAYMGW010000002.1"/>
</dbReference>